<proteinExistence type="predicted"/>
<keyword evidence="2" id="KW-0472">Membrane</keyword>
<feature type="transmembrane region" description="Helical" evidence="2">
    <location>
        <begin position="65"/>
        <end position="82"/>
    </location>
</feature>
<feature type="non-terminal residue" evidence="3">
    <location>
        <position position="1"/>
    </location>
</feature>
<dbReference type="AlphaFoldDB" id="A0A1A7Y099"/>
<accession>A0A1A7Y099</accession>
<feature type="region of interest" description="Disordered" evidence="1">
    <location>
        <begin position="1"/>
        <end position="60"/>
    </location>
</feature>
<keyword evidence="2" id="KW-1133">Transmembrane helix</keyword>
<reference evidence="3" key="2">
    <citation type="submission" date="2016-06" db="EMBL/GenBank/DDBJ databases">
        <title>The genome of a short-lived fish provides insights into sex chromosome evolution and the genetic control of aging.</title>
        <authorList>
            <person name="Reichwald K."/>
            <person name="Felder M."/>
            <person name="Petzold A."/>
            <person name="Koch P."/>
            <person name="Groth M."/>
            <person name="Platzer M."/>
        </authorList>
    </citation>
    <scope>NUCLEOTIDE SEQUENCE</scope>
    <source>
        <tissue evidence="3">Brain</tissue>
    </source>
</reference>
<evidence type="ECO:0000313" key="3">
    <source>
        <dbReference type="EMBL" id="SBP23425.1"/>
    </source>
</evidence>
<keyword evidence="2" id="KW-0812">Transmembrane</keyword>
<name>A0A1A7Y099_9TELE</name>
<evidence type="ECO:0000256" key="1">
    <source>
        <dbReference type="SAM" id="MobiDB-lite"/>
    </source>
</evidence>
<sequence>REWTPAEAAAERGMRRGYCTGTVTSTPHRTRGADHRGRKEAPAGSQKQNRMGRRKGKIRKKERKGLYLGLLVLQVLLALRGHRASP</sequence>
<dbReference type="EMBL" id="HADX01001193">
    <property type="protein sequence ID" value="SBP23425.1"/>
    <property type="molecule type" value="Transcribed_RNA"/>
</dbReference>
<evidence type="ECO:0000256" key="2">
    <source>
        <dbReference type="SAM" id="Phobius"/>
    </source>
</evidence>
<feature type="non-terminal residue" evidence="3">
    <location>
        <position position="86"/>
    </location>
</feature>
<feature type="compositionally biased region" description="Basic residues" evidence="1">
    <location>
        <begin position="50"/>
        <end position="60"/>
    </location>
</feature>
<protein>
    <submittedName>
        <fullName evidence="3">Ectodysplasin A</fullName>
    </submittedName>
</protein>
<reference evidence="3" key="1">
    <citation type="submission" date="2016-05" db="EMBL/GenBank/DDBJ databases">
        <authorList>
            <person name="Lavstsen T."/>
            <person name="Jespersen J.S."/>
        </authorList>
    </citation>
    <scope>NUCLEOTIDE SEQUENCE</scope>
    <source>
        <tissue evidence="3">Brain</tissue>
    </source>
</reference>
<feature type="compositionally biased region" description="Basic and acidic residues" evidence="1">
    <location>
        <begin position="31"/>
        <end position="41"/>
    </location>
</feature>
<feature type="compositionally biased region" description="Basic and acidic residues" evidence="1">
    <location>
        <begin position="1"/>
        <end position="14"/>
    </location>
</feature>
<gene>
    <name evidence="3" type="primary">EDA</name>
</gene>
<organism evidence="3">
    <name type="scientific">Iconisemion striatum</name>
    <dbReference type="NCBI Taxonomy" id="60296"/>
    <lineage>
        <taxon>Eukaryota</taxon>
        <taxon>Metazoa</taxon>
        <taxon>Chordata</taxon>
        <taxon>Craniata</taxon>
        <taxon>Vertebrata</taxon>
        <taxon>Euteleostomi</taxon>
        <taxon>Actinopterygii</taxon>
        <taxon>Neopterygii</taxon>
        <taxon>Teleostei</taxon>
        <taxon>Neoteleostei</taxon>
        <taxon>Acanthomorphata</taxon>
        <taxon>Ovalentaria</taxon>
        <taxon>Atherinomorphae</taxon>
        <taxon>Cyprinodontiformes</taxon>
        <taxon>Nothobranchiidae</taxon>
        <taxon>Iconisemion</taxon>
    </lineage>
</organism>